<evidence type="ECO:0008006" key="4">
    <source>
        <dbReference type="Google" id="ProtNLM"/>
    </source>
</evidence>
<gene>
    <name evidence="2" type="ORF">RY831_24010</name>
</gene>
<name>A0ABU6JFB5_9BURK</name>
<dbReference type="Proteomes" id="UP001352263">
    <property type="component" value="Unassembled WGS sequence"/>
</dbReference>
<protein>
    <recommendedName>
        <fullName evidence="4">DUF2946 domain-containing protein</fullName>
    </recommendedName>
</protein>
<sequence length="118" mass="13195">MKNLLLLFAFLIFPLQTTWAAVDAYCQQEIPISSQMCIDYTAQAHQESDNEDNKAGLSSLTTDVDCTNCNAGSTALFSISGRLPLFSGGCPPHAWEQRHVLSVFIERPERPQWLIYSI</sequence>
<accession>A0ABU6JFB5</accession>
<proteinExistence type="predicted"/>
<evidence type="ECO:0000313" key="3">
    <source>
        <dbReference type="Proteomes" id="UP001352263"/>
    </source>
</evidence>
<keyword evidence="3" id="KW-1185">Reference proteome</keyword>
<feature type="chain" id="PRO_5047023766" description="DUF2946 domain-containing protein" evidence="1">
    <location>
        <begin position="21"/>
        <end position="118"/>
    </location>
</feature>
<evidence type="ECO:0000256" key="1">
    <source>
        <dbReference type="SAM" id="SignalP"/>
    </source>
</evidence>
<evidence type="ECO:0000313" key="2">
    <source>
        <dbReference type="EMBL" id="MEC4722233.1"/>
    </source>
</evidence>
<organism evidence="2 3">
    <name type="scientific">Noviherbaspirillum album</name>
    <dbReference type="NCBI Taxonomy" id="3080276"/>
    <lineage>
        <taxon>Bacteria</taxon>
        <taxon>Pseudomonadati</taxon>
        <taxon>Pseudomonadota</taxon>
        <taxon>Betaproteobacteria</taxon>
        <taxon>Burkholderiales</taxon>
        <taxon>Oxalobacteraceae</taxon>
        <taxon>Noviherbaspirillum</taxon>
    </lineage>
</organism>
<keyword evidence="1" id="KW-0732">Signal</keyword>
<feature type="signal peptide" evidence="1">
    <location>
        <begin position="1"/>
        <end position="20"/>
    </location>
</feature>
<dbReference type="EMBL" id="JAWIIV010000027">
    <property type="protein sequence ID" value="MEC4722233.1"/>
    <property type="molecule type" value="Genomic_DNA"/>
</dbReference>
<comment type="caution">
    <text evidence="2">The sequence shown here is derived from an EMBL/GenBank/DDBJ whole genome shotgun (WGS) entry which is preliminary data.</text>
</comment>
<dbReference type="RefSeq" id="WP_326508909.1">
    <property type="nucleotide sequence ID" value="NZ_JAWIIV010000027.1"/>
</dbReference>
<reference evidence="2 3" key="1">
    <citation type="submission" date="2023-10" db="EMBL/GenBank/DDBJ databases">
        <title>Noviherbaspirillum sp. CPCC 100848 genome assembly.</title>
        <authorList>
            <person name="Li X.Y."/>
            <person name="Fang X.M."/>
        </authorList>
    </citation>
    <scope>NUCLEOTIDE SEQUENCE [LARGE SCALE GENOMIC DNA]</scope>
    <source>
        <strain evidence="2 3">CPCC 100848</strain>
    </source>
</reference>